<evidence type="ECO:0000313" key="1">
    <source>
        <dbReference type="EMBL" id="MBU2952072.1"/>
    </source>
</evidence>
<dbReference type="Proteomes" id="UP001647509">
    <property type="component" value="Unassembled WGS sequence"/>
</dbReference>
<evidence type="ECO:0000313" key="2">
    <source>
        <dbReference type="Proteomes" id="UP001647509"/>
    </source>
</evidence>
<keyword evidence="2" id="KW-1185">Reference proteome</keyword>
<gene>
    <name evidence="1" type="ORF">KO493_15335</name>
</gene>
<organism evidence="1 2">
    <name type="scientific">Pseudotamlana agarivorans</name>
    <dbReference type="NCBI Taxonomy" id="481183"/>
    <lineage>
        <taxon>Bacteria</taxon>
        <taxon>Pseudomonadati</taxon>
        <taxon>Bacteroidota</taxon>
        <taxon>Flavobacteriia</taxon>
        <taxon>Flavobacteriales</taxon>
        <taxon>Flavobacteriaceae</taxon>
        <taxon>Pseudotamlana</taxon>
    </lineage>
</organism>
<sequence>MKNIPLFILACCANFIAHSQSITAQLIDKGNGNPIPYATIKTNEHQGVISNEEGFFTIHIDESVKTLSISCLGYKHKTIETKDLKNTNTIITLEEALNQLDEVFISNKTPNARSIIAKARENLSKNYTSKLNKYNVFSRMTNYIDFKVLEFEIEKASHVNNKNIEAANTDLVAMSKKVRESNMVQFEDFKGELYSLNRDSSKIKVSKATKLLDHTNDFSLDDIQEKSQKIVLKYLDSSKTYKIKSGLFKLEDSLDLNDEKLKNLQKKEYQLNALNTNTRRGLRGAQFYQDAFLNKFLDEDLYQYRIESTTFDNDELTYVIRFIPRKSKAKYTGSLSINHGDFAITKVDYHYSEGKQGKKINLKFLLGVKYIHTISSGTILYNKSSDSLYHPKYIKHNYGNYFYASRDVKFIENSRDKNKVSFSFTVEGSSRFKQELLITGHEALSEVAFNAVKQDTAVAYKELKKFDKSIWGKDQILEPSTEIKNFQSE</sequence>
<accession>A0ACC5UCK3</accession>
<dbReference type="EMBL" id="JAHKPD010000025">
    <property type="protein sequence ID" value="MBU2952072.1"/>
    <property type="molecule type" value="Genomic_DNA"/>
</dbReference>
<proteinExistence type="predicted"/>
<protein>
    <submittedName>
        <fullName evidence="1">DUF5686 and carboxypeptidase regulatory-like domain-containing protein</fullName>
    </submittedName>
</protein>
<reference evidence="1" key="1">
    <citation type="submission" date="2021-05" db="EMBL/GenBank/DDBJ databases">
        <title>Draft genomes of bacteria isolated from model marine particles.</title>
        <authorList>
            <person name="Datta M.S."/>
            <person name="Schwartzman J.A."/>
            <person name="Enke T.N."/>
            <person name="Saavedra J."/>
            <person name="Cermak N."/>
            <person name="Cordero O.X."/>
        </authorList>
    </citation>
    <scope>NUCLEOTIDE SEQUENCE</scope>
    <source>
        <strain evidence="1">I2M19</strain>
    </source>
</reference>
<name>A0ACC5UCK3_9FLAO</name>
<comment type="caution">
    <text evidence="1">The sequence shown here is derived from an EMBL/GenBank/DDBJ whole genome shotgun (WGS) entry which is preliminary data.</text>
</comment>